<dbReference type="InterPro" id="IPR002818">
    <property type="entry name" value="DJ-1/PfpI"/>
</dbReference>
<dbReference type="GO" id="GO:0019172">
    <property type="term" value="F:glyoxalase III activity"/>
    <property type="evidence" value="ECO:0007669"/>
    <property type="project" value="TreeGrafter"/>
</dbReference>
<keyword evidence="6" id="KW-1185">Reference proteome</keyword>
<keyword evidence="1" id="KW-0346">Stress response</keyword>
<dbReference type="OrthoDB" id="9792284at2"/>
<evidence type="ECO:0000256" key="3">
    <source>
        <dbReference type="ARBA" id="ARBA00038493"/>
    </source>
</evidence>
<reference evidence="5 6" key="1">
    <citation type="submission" date="2017-05" db="EMBL/GenBank/DDBJ databases">
        <title>De novo genome assembly of Deniococcus indicus strain DR1.</title>
        <authorList>
            <person name="Chauhan D."/>
            <person name="Yennamalli R.M."/>
            <person name="Priyadarshini R."/>
        </authorList>
    </citation>
    <scope>NUCLEOTIDE SEQUENCE [LARGE SCALE GENOMIC DNA]</scope>
    <source>
        <strain evidence="5 6">DR1</strain>
    </source>
</reference>
<dbReference type="CDD" id="cd03141">
    <property type="entry name" value="GATase1_Hsp31_like"/>
    <property type="match status" value="1"/>
</dbReference>
<protein>
    <submittedName>
        <fullName evidence="5">Type 1 glutamine amidotransferase domain-containing protein</fullName>
    </submittedName>
</protein>
<dbReference type="RefSeq" id="WP_088248539.1">
    <property type="nucleotide sequence ID" value="NZ_BNAM01000009.1"/>
</dbReference>
<evidence type="ECO:0000256" key="2">
    <source>
        <dbReference type="ARBA" id="ARBA00023239"/>
    </source>
</evidence>
<organism evidence="5 6">
    <name type="scientific">Deinococcus indicus</name>
    <dbReference type="NCBI Taxonomy" id="223556"/>
    <lineage>
        <taxon>Bacteria</taxon>
        <taxon>Thermotogati</taxon>
        <taxon>Deinococcota</taxon>
        <taxon>Deinococci</taxon>
        <taxon>Deinococcales</taxon>
        <taxon>Deinococcaceae</taxon>
        <taxon>Deinococcus</taxon>
    </lineage>
</organism>
<keyword evidence="5" id="KW-0315">Glutamine amidotransferase</keyword>
<dbReference type="InterPro" id="IPR050325">
    <property type="entry name" value="Prot/Nucl_acid_deglycase"/>
</dbReference>
<accession>A0A246BLE7</accession>
<dbReference type="Pfam" id="PF01965">
    <property type="entry name" value="DJ-1_PfpI"/>
    <property type="match status" value="1"/>
</dbReference>
<dbReference type="Gene3D" id="3.40.50.880">
    <property type="match status" value="1"/>
</dbReference>
<dbReference type="GO" id="GO:0005737">
    <property type="term" value="C:cytoplasm"/>
    <property type="evidence" value="ECO:0007669"/>
    <property type="project" value="TreeGrafter"/>
</dbReference>
<dbReference type="EMBL" id="NHMK01000012">
    <property type="protein sequence ID" value="OWL96157.1"/>
    <property type="molecule type" value="Genomic_DNA"/>
</dbReference>
<evidence type="ECO:0000256" key="1">
    <source>
        <dbReference type="ARBA" id="ARBA00023016"/>
    </source>
</evidence>
<name>A0A246BLE7_9DEIO</name>
<keyword evidence="5" id="KW-0808">Transferase</keyword>
<dbReference type="AlphaFoldDB" id="A0A246BLE7"/>
<evidence type="ECO:0000259" key="4">
    <source>
        <dbReference type="Pfam" id="PF01965"/>
    </source>
</evidence>
<keyword evidence="2" id="KW-0456">Lyase</keyword>
<evidence type="ECO:0000313" key="6">
    <source>
        <dbReference type="Proteomes" id="UP000197208"/>
    </source>
</evidence>
<dbReference type="PANTHER" id="PTHR48094">
    <property type="entry name" value="PROTEIN/NUCLEIC ACID DEGLYCASE DJ-1-RELATED"/>
    <property type="match status" value="1"/>
</dbReference>
<dbReference type="SUPFAM" id="SSF52317">
    <property type="entry name" value="Class I glutamine amidotransferase-like"/>
    <property type="match status" value="1"/>
</dbReference>
<dbReference type="InterPro" id="IPR029062">
    <property type="entry name" value="Class_I_gatase-like"/>
</dbReference>
<dbReference type="GO" id="GO:0019243">
    <property type="term" value="P:methylglyoxal catabolic process to D-lactate via S-lactoyl-glutathione"/>
    <property type="evidence" value="ECO:0007669"/>
    <property type="project" value="TreeGrafter"/>
</dbReference>
<evidence type="ECO:0000313" key="5">
    <source>
        <dbReference type="EMBL" id="OWL96157.1"/>
    </source>
</evidence>
<dbReference type="PANTHER" id="PTHR48094:SF11">
    <property type="entry name" value="GLUTATHIONE-INDEPENDENT GLYOXALASE HSP31-RELATED"/>
    <property type="match status" value="1"/>
</dbReference>
<proteinExistence type="inferred from homology"/>
<comment type="caution">
    <text evidence="5">The sequence shown here is derived from an EMBL/GenBank/DDBJ whole genome shotgun (WGS) entry which is preliminary data.</text>
</comment>
<gene>
    <name evidence="5" type="ORF">CBQ26_10235</name>
</gene>
<dbReference type="Proteomes" id="UP000197208">
    <property type="component" value="Unassembled WGS sequence"/>
</dbReference>
<dbReference type="GO" id="GO:0016740">
    <property type="term" value="F:transferase activity"/>
    <property type="evidence" value="ECO:0007669"/>
    <property type="project" value="UniProtKB-KW"/>
</dbReference>
<comment type="similarity">
    <text evidence="3">Belongs to the peptidase C56 family. HSP31-like subfamily.</text>
</comment>
<sequence>MTKQILVVMSSESQLPMQEGKTHATGFYLNEFGVPAHKLVQEGYALTIATPKGNRPVMDAGSDTKDLFKNEEEYEQIKAFVNDTLSGPIVKLADVTGHLDQFDAVFLPGGHAPMIDLMSDADLGTVLRHFHAKAQPTALICHAPVALLAAQQDAAAYQQTLQGGQTPSASDFIYSGYKATVFSTPEEKDAEQGFEAPMQYYPEDALSAAGMTLHNGAKWTSNVVRDRELITGQNPMSDDEFVTVLLGALNEKAQTAGGMDAGANA</sequence>
<feature type="domain" description="DJ-1/PfpI" evidence="4">
    <location>
        <begin position="25"/>
        <end position="151"/>
    </location>
</feature>